<name>A0AAW4WHN8_9FIRM</name>
<organism evidence="1 2">
    <name type="scientific">Roseburia amylophila</name>
    <dbReference type="NCBI Taxonomy" id="2981794"/>
    <lineage>
        <taxon>Bacteria</taxon>
        <taxon>Bacillati</taxon>
        <taxon>Bacillota</taxon>
        <taxon>Clostridia</taxon>
        <taxon>Lachnospirales</taxon>
        <taxon>Lachnospiraceae</taxon>
        <taxon>Roseburia</taxon>
    </lineage>
</organism>
<protein>
    <recommendedName>
        <fullName evidence="3">DUF4313 domain-containing protein</fullName>
    </recommendedName>
</protein>
<reference evidence="1" key="1">
    <citation type="submission" date="2021-10" db="EMBL/GenBank/DDBJ databases">
        <title>Anaerobic single-cell dispensing facilitates the cultivation of human gut bacteria.</title>
        <authorList>
            <person name="Afrizal A."/>
        </authorList>
    </citation>
    <scope>NUCLEOTIDE SEQUENCE</scope>
    <source>
        <strain evidence="1">CLA-AA-H204</strain>
    </source>
</reference>
<evidence type="ECO:0000313" key="1">
    <source>
        <dbReference type="EMBL" id="MCC2242821.1"/>
    </source>
</evidence>
<dbReference type="Proteomes" id="UP001198893">
    <property type="component" value="Unassembled WGS sequence"/>
</dbReference>
<evidence type="ECO:0000313" key="2">
    <source>
        <dbReference type="Proteomes" id="UP001198893"/>
    </source>
</evidence>
<proteinExistence type="predicted"/>
<sequence>MNDSFAFDAKIITGENIDYENLYASTASIVYPDADKWKTMFLKDNLNYEESCFETESRNGDRLNAEVYDNELEGFLRLDAEQGLYWKEPLMRYLVQVLHMNGEYGAEDPMDNEAVFRDADDLSGFDRTQAWESACEQMNQLGIEEGNLQYKESYCMHIEDLEEQTQRLLKDGSLSAQDAKESWSKDEEGYLFYFSQTLQGIEIFRYENIRDYPGMYGDMQVYVMKDGLGELQIPVLYSCKLEKKKLSLVSFDKIAEVLEKNYGSVITEEPITVRKCQLVMYPLQKKNGVYDMVPVWICQIGKYQGEGRNESYNYIPINAVTGEEMVELEVE</sequence>
<accession>A0AAW4WHN8</accession>
<dbReference type="EMBL" id="JAJEQW010000012">
    <property type="protein sequence ID" value="MCC2242821.1"/>
    <property type="molecule type" value="Genomic_DNA"/>
</dbReference>
<dbReference type="AlphaFoldDB" id="A0AAW4WHN8"/>
<gene>
    <name evidence="1" type="ORF">LKD47_10975</name>
</gene>
<evidence type="ECO:0008006" key="3">
    <source>
        <dbReference type="Google" id="ProtNLM"/>
    </source>
</evidence>
<dbReference type="RefSeq" id="WP_227710478.1">
    <property type="nucleotide sequence ID" value="NZ_JAJEQW010000012.1"/>
</dbReference>
<comment type="caution">
    <text evidence="1">The sequence shown here is derived from an EMBL/GenBank/DDBJ whole genome shotgun (WGS) entry which is preliminary data.</text>
</comment>